<dbReference type="Pfam" id="PF02416">
    <property type="entry name" value="TatA_B_E"/>
    <property type="match status" value="1"/>
</dbReference>
<comment type="subcellular location">
    <subcellularLocation>
        <location evidence="1">Membrane</location>
        <topology evidence="1">Single-pass membrane protein</topology>
    </subcellularLocation>
</comment>
<dbReference type="GO" id="GO:0043953">
    <property type="term" value="P:protein transport by the Tat complex"/>
    <property type="evidence" value="ECO:0007669"/>
    <property type="project" value="InterPro"/>
</dbReference>
<dbReference type="OrthoDB" id="9810561at2"/>
<keyword evidence="8" id="KW-0472">Membrane</keyword>
<dbReference type="Gene3D" id="1.20.5.3310">
    <property type="match status" value="1"/>
</dbReference>
<keyword evidence="4" id="KW-0812">Transmembrane</keyword>
<dbReference type="STRING" id="39841.SAMN05660836_00849"/>
<dbReference type="RefSeq" id="WP_093393732.1">
    <property type="nucleotide sequence ID" value="NZ_FOUU01000002.1"/>
</dbReference>
<keyword evidence="5" id="KW-0653">Protein transport</keyword>
<evidence type="ECO:0000313" key="11">
    <source>
        <dbReference type="Proteomes" id="UP000199611"/>
    </source>
</evidence>
<organism evidence="10 11">
    <name type="scientific">Thermodesulforhabdus norvegica</name>
    <dbReference type="NCBI Taxonomy" id="39841"/>
    <lineage>
        <taxon>Bacteria</taxon>
        <taxon>Pseudomonadati</taxon>
        <taxon>Thermodesulfobacteriota</taxon>
        <taxon>Syntrophobacteria</taxon>
        <taxon>Syntrophobacterales</taxon>
        <taxon>Thermodesulforhabdaceae</taxon>
        <taxon>Thermodesulforhabdus</taxon>
    </lineage>
</organism>
<dbReference type="InterPro" id="IPR003369">
    <property type="entry name" value="TatA/B/E"/>
</dbReference>
<evidence type="ECO:0000313" key="10">
    <source>
        <dbReference type="EMBL" id="SFM61330.1"/>
    </source>
</evidence>
<evidence type="ECO:0000256" key="3">
    <source>
        <dbReference type="ARBA" id="ARBA00022475"/>
    </source>
</evidence>
<dbReference type="InterPro" id="IPR018448">
    <property type="entry name" value="TatB"/>
</dbReference>
<evidence type="ECO:0000256" key="2">
    <source>
        <dbReference type="ARBA" id="ARBA00022448"/>
    </source>
</evidence>
<dbReference type="PANTHER" id="PTHR33162">
    <property type="entry name" value="SEC-INDEPENDENT PROTEIN TRANSLOCASE PROTEIN TATA, CHLOROPLASTIC"/>
    <property type="match status" value="1"/>
</dbReference>
<dbReference type="GO" id="GO:0016020">
    <property type="term" value="C:membrane"/>
    <property type="evidence" value="ECO:0007669"/>
    <property type="project" value="UniProtKB-SubCell"/>
</dbReference>
<evidence type="ECO:0000256" key="5">
    <source>
        <dbReference type="ARBA" id="ARBA00022927"/>
    </source>
</evidence>
<keyword evidence="7" id="KW-0811">Translocation</keyword>
<protein>
    <submittedName>
        <fullName evidence="10">Sec-independent protein translocase protein TatB</fullName>
    </submittedName>
</protein>
<name>A0A1I4SAL2_9BACT</name>
<evidence type="ECO:0000256" key="9">
    <source>
        <dbReference type="SAM" id="MobiDB-lite"/>
    </source>
</evidence>
<reference evidence="10 11" key="1">
    <citation type="submission" date="2016-10" db="EMBL/GenBank/DDBJ databases">
        <authorList>
            <person name="de Groot N.N."/>
        </authorList>
    </citation>
    <scope>NUCLEOTIDE SEQUENCE [LARGE SCALE GENOMIC DNA]</scope>
    <source>
        <strain evidence="10 11">DSM 9990</strain>
    </source>
</reference>
<accession>A0A1I4SAL2</accession>
<keyword evidence="6" id="KW-1133">Transmembrane helix</keyword>
<keyword evidence="3" id="KW-1003">Cell membrane</keyword>
<proteinExistence type="predicted"/>
<dbReference type="NCBIfam" id="TIGR01410">
    <property type="entry name" value="tatB"/>
    <property type="match status" value="1"/>
</dbReference>
<evidence type="ECO:0000256" key="7">
    <source>
        <dbReference type="ARBA" id="ARBA00023010"/>
    </source>
</evidence>
<dbReference type="PRINTS" id="PR01506">
    <property type="entry name" value="TATBPROTEIN"/>
</dbReference>
<feature type="region of interest" description="Disordered" evidence="9">
    <location>
        <begin position="74"/>
        <end position="105"/>
    </location>
</feature>
<dbReference type="Proteomes" id="UP000199611">
    <property type="component" value="Unassembled WGS sequence"/>
</dbReference>
<dbReference type="EMBL" id="FOUU01000002">
    <property type="protein sequence ID" value="SFM61330.1"/>
    <property type="molecule type" value="Genomic_DNA"/>
</dbReference>
<evidence type="ECO:0000256" key="8">
    <source>
        <dbReference type="ARBA" id="ARBA00023136"/>
    </source>
</evidence>
<feature type="compositionally biased region" description="Basic and acidic residues" evidence="9">
    <location>
        <begin position="96"/>
        <end position="105"/>
    </location>
</feature>
<evidence type="ECO:0000256" key="4">
    <source>
        <dbReference type="ARBA" id="ARBA00022692"/>
    </source>
</evidence>
<keyword evidence="2" id="KW-0813">Transport</keyword>
<gene>
    <name evidence="10" type="ORF">SAMN05660836_00849</name>
</gene>
<keyword evidence="11" id="KW-1185">Reference proteome</keyword>
<dbReference type="GO" id="GO:0008320">
    <property type="term" value="F:protein transmembrane transporter activity"/>
    <property type="evidence" value="ECO:0007669"/>
    <property type="project" value="InterPro"/>
</dbReference>
<evidence type="ECO:0000256" key="1">
    <source>
        <dbReference type="ARBA" id="ARBA00004167"/>
    </source>
</evidence>
<evidence type="ECO:0000256" key="6">
    <source>
        <dbReference type="ARBA" id="ARBA00022989"/>
    </source>
</evidence>
<sequence length="105" mass="11886">MFNIGFQELLLILLIALVVVGPRNLPNVARALGRAFAEFRRAMNELQQTVESTDVVREFRKEFYQAQHGIKVRPLETNSKKEDGLQNPDTQSKGVELSDDKPSDT</sequence>
<dbReference type="PANTHER" id="PTHR33162:SF1">
    <property type="entry name" value="SEC-INDEPENDENT PROTEIN TRANSLOCASE PROTEIN TATA, CHLOROPLASTIC"/>
    <property type="match status" value="1"/>
</dbReference>
<dbReference type="AlphaFoldDB" id="A0A1I4SAL2"/>